<dbReference type="EMBL" id="BTSY01000124">
    <property type="protein sequence ID" value="GMT37405.1"/>
    <property type="molecule type" value="Genomic_DNA"/>
</dbReference>
<dbReference type="AlphaFoldDB" id="A0AAV5VBU2"/>
<feature type="non-terminal residue" evidence="1">
    <location>
        <position position="82"/>
    </location>
</feature>
<organism evidence="1 3">
    <name type="scientific">Pristionchus fissidentatus</name>
    <dbReference type="NCBI Taxonomy" id="1538716"/>
    <lineage>
        <taxon>Eukaryota</taxon>
        <taxon>Metazoa</taxon>
        <taxon>Ecdysozoa</taxon>
        <taxon>Nematoda</taxon>
        <taxon>Chromadorea</taxon>
        <taxon>Rhabditida</taxon>
        <taxon>Rhabditina</taxon>
        <taxon>Diplogasteromorpha</taxon>
        <taxon>Diplogasteroidea</taxon>
        <taxon>Neodiplogasteridae</taxon>
        <taxon>Pristionchus</taxon>
    </lineage>
</organism>
<evidence type="ECO:0000313" key="3">
    <source>
        <dbReference type="Proteomes" id="UP001432322"/>
    </source>
</evidence>
<keyword evidence="3" id="KW-1185">Reference proteome</keyword>
<proteinExistence type="predicted"/>
<comment type="caution">
    <text evidence="1">The sequence shown here is derived from an EMBL/GenBank/DDBJ whole genome shotgun (WGS) entry which is preliminary data.</text>
</comment>
<gene>
    <name evidence="2" type="ORF">PFISCL1PPCAC_28702</name>
    <name evidence="1" type="ORF">PFISCL1PPCAC_6985</name>
</gene>
<evidence type="ECO:0000313" key="2">
    <source>
        <dbReference type="EMBL" id="GMT37405.1"/>
    </source>
</evidence>
<name>A0AAV5VBU2_9BILA</name>
<reference evidence="1" key="1">
    <citation type="submission" date="2023-10" db="EMBL/GenBank/DDBJ databases">
        <title>Genome assembly of Pristionchus species.</title>
        <authorList>
            <person name="Yoshida K."/>
            <person name="Sommer R.J."/>
        </authorList>
    </citation>
    <scope>NUCLEOTIDE SEQUENCE</scope>
    <source>
        <strain evidence="1">RS5133</strain>
    </source>
</reference>
<evidence type="ECO:0000313" key="1">
    <source>
        <dbReference type="EMBL" id="GMT15688.1"/>
    </source>
</evidence>
<accession>A0AAV5VBU2</accession>
<sequence>STRARSDNTDGTPLIAGCVRTKKRCSCRRPSSSEASSSADPPLKDAHFCALRIFPNEIYLDRSCTRFYASFSHSLRDRCPPG</sequence>
<feature type="non-terminal residue" evidence="1">
    <location>
        <position position="1"/>
    </location>
</feature>
<dbReference type="EMBL" id="BTSY01000002">
    <property type="protein sequence ID" value="GMT15688.1"/>
    <property type="molecule type" value="Genomic_DNA"/>
</dbReference>
<protein>
    <submittedName>
        <fullName evidence="1">Uncharacterized protein</fullName>
    </submittedName>
</protein>
<dbReference type="Proteomes" id="UP001432322">
    <property type="component" value="Unassembled WGS sequence"/>
</dbReference>